<gene>
    <name evidence="4" type="ORF">ACG01O_07235</name>
</gene>
<proteinExistence type="predicted"/>
<dbReference type="EMBL" id="JBIGIB010000002">
    <property type="protein sequence ID" value="MFG6466391.1"/>
    <property type="molecule type" value="Genomic_DNA"/>
</dbReference>
<reference evidence="4 5" key="1">
    <citation type="submission" date="2024-08" db="EMBL/GenBank/DDBJ databases">
        <authorList>
            <person name="Lu H."/>
        </authorList>
    </citation>
    <scope>NUCLEOTIDE SEQUENCE [LARGE SCALE GENOMIC DNA]</scope>
    <source>
        <strain evidence="4 5">BYS87W</strain>
    </source>
</reference>
<keyword evidence="1" id="KW-0175">Coiled coil</keyword>
<evidence type="ECO:0000256" key="2">
    <source>
        <dbReference type="SAM" id="MobiDB-lite"/>
    </source>
</evidence>
<protein>
    <submittedName>
        <fullName evidence="4">FimV family protein</fullName>
    </submittedName>
</protein>
<accession>A0ABW7GX86</accession>
<feature type="domain" description="FimV N-terminal" evidence="3">
    <location>
        <begin position="32"/>
        <end position="131"/>
    </location>
</feature>
<dbReference type="Pfam" id="PF25800">
    <property type="entry name" value="FimV_N"/>
    <property type="match status" value="1"/>
</dbReference>
<sequence>MPIQALRPTVRGVLTPALALLLGVAFDPAQALGLGRPQVASALGRPLDVSVPLTLAEGEQLSDGCLRAEVTAGDARVPAGLLQLRVEGEPGQQRIRLQSQVRIEEPALRITLALGCPLRLTREFNAFIDPPAGAAPAPAATAAPAPAVTPMAAVLPPASPAATVAAVEPRAKPRAQAASATGNSTKPRVRAKPRPTGPRLTLERPEVLVAEAPRPVQPAASAADMELTPELEAQITQLEATVAQLRAELLARQQAEAGAAAASAASSPASAAPPASAVVTAAAPAPAVLHSARVPAYRDPMTWVMTLALSLMAGAAAFYASRWRDQRARRELAYWRALHAADGASVLPEQPAAAPAAPSQLAPGIAPQVHLADMVAGDDSLHQATRPQPRPMAWPPAGTAAPEIPSYMESTQPMPEASVAAAATPAAMTVADELLDLQQQVDFLQLLGQHESAADLLAARLTQGSASAMPYLLLMELCQQRGELEVFAELVKQFQKRFGALAPDWSQSLASGRSLDGCPSVIAHLQVVWSDPASAMKMLQDLLSQGRGPGVSLFELPSFRDLLTLYSVARDLYESGLRSDGVDLMLPLDSRFGA</sequence>
<comment type="caution">
    <text evidence="4">The sequence shown here is derived from an EMBL/GenBank/DDBJ whole genome shotgun (WGS) entry which is preliminary data.</text>
</comment>
<keyword evidence="5" id="KW-1185">Reference proteome</keyword>
<evidence type="ECO:0000256" key="1">
    <source>
        <dbReference type="SAM" id="Coils"/>
    </source>
</evidence>
<dbReference type="RefSeq" id="WP_394382970.1">
    <property type="nucleotide sequence ID" value="NZ_JBIGIB010000002.1"/>
</dbReference>
<feature type="region of interest" description="Disordered" evidence="2">
    <location>
        <begin position="382"/>
        <end position="412"/>
    </location>
</feature>
<evidence type="ECO:0000313" key="4">
    <source>
        <dbReference type="EMBL" id="MFG6466391.1"/>
    </source>
</evidence>
<organism evidence="4 5">
    <name type="scientific">Pelomonas baiyunensis</name>
    <dbReference type="NCBI Taxonomy" id="3299026"/>
    <lineage>
        <taxon>Bacteria</taxon>
        <taxon>Pseudomonadati</taxon>
        <taxon>Pseudomonadota</taxon>
        <taxon>Betaproteobacteria</taxon>
        <taxon>Burkholderiales</taxon>
        <taxon>Sphaerotilaceae</taxon>
        <taxon>Roseateles</taxon>
    </lineage>
</organism>
<feature type="region of interest" description="Disordered" evidence="2">
    <location>
        <begin position="168"/>
        <end position="203"/>
    </location>
</feature>
<dbReference type="Proteomes" id="UP001606303">
    <property type="component" value="Unassembled WGS sequence"/>
</dbReference>
<evidence type="ECO:0000259" key="3">
    <source>
        <dbReference type="Pfam" id="PF25800"/>
    </source>
</evidence>
<evidence type="ECO:0000313" key="5">
    <source>
        <dbReference type="Proteomes" id="UP001606303"/>
    </source>
</evidence>
<name>A0ABW7GX86_9BURK</name>
<feature type="coiled-coil region" evidence="1">
    <location>
        <begin position="228"/>
        <end position="255"/>
    </location>
</feature>
<dbReference type="InterPro" id="IPR057840">
    <property type="entry name" value="FimV_N"/>
</dbReference>